<dbReference type="AlphaFoldDB" id="A0A6B2NZQ8"/>
<reference evidence="1" key="1">
    <citation type="submission" date="2020-02" db="EMBL/GenBank/DDBJ databases">
        <title>Delineation of the pyrene-degrading pathway in Roseobacter clade bacteria by genomic analysis.</title>
        <authorList>
            <person name="Zhou H."/>
            <person name="Wang H."/>
        </authorList>
    </citation>
    <scope>NUCLEOTIDE SEQUENCE</scope>
    <source>
        <strain evidence="1">PrR005</strain>
    </source>
</reference>
<protein>
    <submittedName>
        <fullName evidence="1">Uncharacterized protein</fullName>
    </submittedName>
</protein>
<organism evidence="1">
    <name type="scientific">Ruegeria sp. PrR005</name>
    <dbReference type="NCBI Taxonomy" id="2706882"/>
    <lineage>
        <taxon>Bacteria</taxon>
        <taxon>Pseudomonadati</taxon>
        <taxon>Pseudomonadota</taxon>
        <taxon>Alphaproteobacteria</taxon>
        <taxon>Rhodobacterales</taxon>
        <taxon>Roseobacteraceae</taxon>
        <taxon>Ruegeria</taxon>
    </lineage>
</organism>
<evidence type="ECO:0000313" key="1">
    <source>
        <dbReference type="EMBL" id="NDW47899.1"/>
    </source>
</evidence>
<sequence length="99" mass="11098">MNSLKRAFDPDLEPSEEELTVCSMTVPSREELWAATLSAPGAAWEYSKAAIPTLEDIRDIDLPSWGDLLALWNAAVTGVQDGWDGSVERSRELYRWLTE</sequence>
<accession>A0A6B2NZQ8</accession>
<name>A0A6B2NZQ8_9RHOB</name>
<gene>
    <name evidence="1" type="ORF">G0P99_23385</name>
</gene>
<comment type="caution">
    <text evidence="1">The sequence shown here is derived from an EMBL/GenBank/DDBJ whole genome shotgun (WGS) entry which is preliminary data.</text>
</comment>
<proteinExistence type="predicted"/>
<dbReference type="EMBL" id="JAAGOX010000056">
    <property type="protein sequence ID" value="NDW47899.1"/>
    <property type="molecule type" value="Genomic_DNA"/>
</dbReference>
<dbReference type="RefSeq" id="WP_164132900.1">
    <property type="nucleotide sequence ID" value="NZ_JAAGOX010000056.1"/>
</dbReference>